<proteinExistence type="predicted"/>
<dbReference type="Pfam" id="PF09723">
    <property type="entry name" value="Zn_ribbon_8"/>
    <property type="match status" value="1"/>
</dbReference>
<dbReference type="PATRIC" id="fig|1121448.10.peg.1312"/>
<keyword evidence="4" id="KW-1185">Reference proteome</keyword>
<dbReference type="SMART" id="SM00834">
    <property type="entry name" value="CxxC_CXXC_SSSS"/>
    <property type="match status" value="1"/>
</dbReference>
<dbReference type="EMBL" id="CP006585">
    <property type="protein sequence ID" value="AGW13166.1"/>
    <property type="molecule type" value="Genomic_DNA"/>
</dbReference>
<dbReference type="AlphaFoldDB" id="T2GAM2"/>
<feature type="region of interest" description="Disordered" evidence="1">
    <location>
        <begin position="84"/>
        <end position="104"/>
    </location>
</feature>
<dbReference type="OrthoDB" id="5421165at2"/>
<feature type="domain" description="Putative regulatory protein FmdB zinc ribbon" evidence="2">
    <location>
        <begin position="1"/>
        <end position="45"/>
    </location>
</feature>
<reference evidence="3 4" key="1">
    <citation type="journal article" date="2013" name="J. Bacteriol.">
        <title>Roles of HynAB and Ech, the only two hydrogenases found in the model sulfate reducer Desulfovibrio gigas.</title>
        <authorList>
            <person name="Morais-Silva F.O."/>
            <person name="Santos C.I."/>
            <person name="Rodrigues R."/>
            <person name="Pereira I.A."/>
            <person name="Rodrigues-Pousada C."/>
        </authorList>
    </citation>
    <scope>NUCLEOTIDE SEQUENCE [LARGE SCALE GENOMIC DNA]</scope>
    <source>
        <strain evidence="4">ATCC 19364 / DSM 1382 / NCIMB 9332 / VKM B-1759</strain>
    </source>
</reference>
<sequence length="104" mass="11852">MPNYDYEHLDAACALGRIFERFQSIHDDPFTTCPICGAPVRRLISKPMISVPRSDAEIRDAGFTKLVRRDTGVYENVTAREGESRYVHHDKPETMPDLSRVLSD</sequence>
<evidence type="ECO:0000256" key="1">
    <source>
        <dbReference type="SAM" id="MobiDB-lite"/>
    </source>
</evidence>
<dbReference type="eggNOG" id="COG2331">
    <property type="taxonomic scope" value="Bacteria"/>
</dbReference>
<dbReference type="HOGENOM" id="CLU_177873_0_0_7"/>
<protein>
    <recommendedName>
        <fullName evidence="2">Putative regulatory protein FmdB zinc ribbon domain-containing protein</fullName>
    </recommendedName>
</protein>
<evidence type="ECO:0000259" key="2">
    <source>
        <dbReference type="SMART" id="SM00834"/>
    </source>
</evidence>
<dbReference type="NCBIfam" id="TIGR02605">
    <property type="entry name" value="CxxC_CxxC_SSSS"/>
    <property type="match status" value="1"/>
</dbReference>
<gene>
    <name evidence="3" type="ORF">DGI_1315</name>
</gene>
<evidence type="ECO:0000313" key="4">
    <source>
        <dbReference type="Proteomes" id="UP000016587"/>
    </source>
</evidence>
<dbReference type="RefSeq" id="WP_021759958.1">
    <property type="nucleotide sequence ID" value="NC_022444.1"/>
</dbReference>
<evidence type="ECO:0000313" key="3">
    <source>
        <dbReference type="EMBL" id="AGW13166.1"/>
    </source>
</evidence>
<dbReference type="InterPro" id="IPR013429">
    <property type="entry name" value="Regulatory_FmdB_Zinc_ribbon"/>
</dbReference>
<dbReference type="KEGG" id="dgg:DGI_1315"/>
<reference evidence="4" key="2">
    <citation type="submission" date="2013-07" db="EMBL/GenBank/DDBJ databases">
        <authorList>
            <person name="Morais-Silva F.O."/>
            <person name="Rezende A.M."/>
            <person name="Pimentel C."/>
            <person name="Resende D.M."/>
            <person name="Santos C.I."/>
            <person name="Clemente C."/>
            <person name="de Oliveira L.M."/>
            <person name="da Silva S.M."/>
            <person name="Costa D.A."/>
            <person name="Varela-Raposo A."/>
            <person name="Horacio E.C.A."/>
            <person name="Matos M."/>
            <person name="Flores O."/>
            <person name="Ruiz J.C."/>
            <person name="Rodrigues-Pousada C."/>
        </authorList>
    </citation>
    <scope>NUCLEOTIDE SEQUENCE [LARGE SCALE GENOMIC DNA]</scope>
    <source>
        <strain evidence="4">ATCC 19364 / DSM 1382 / NCIMB 9332 / VKM B-1759</strain>
    </source>
</reference>
<name>T2GAM2_MEGG1</name>
<dbReference type="STRING" id="1121448.DGI_1315"/>
<accession>T2GAM2</accession>
<dbReference type="Proteomes" id="UP000016587">
    <property type="component" value="Chromosome"/>
</dbReference>
<organism evidence="3 4">
    <name type="scientific">Megalodesulfovibrio gigas (strain ATCC 19364 / DSM 1382 / NCIMB 9332 / VKM B-1759)</name>
    <name type="common">Desulfovibrio gigas</name>
    <dbReference type="NCBI Taxonomy" id="1121448"/>
    <lineage>
        <taxon>Bacteria</taxon>
        <taxon>Pseudomonadati</taxon>
        <taxon>Thermodesulfobacteriota</taxon>
        <taxon>Desulfovibrionia</taxon>
        <taxon>Desulfovibrionales</taxon>
        <taxon>Desulfovibrionaceae</taxon>
        <taxon>Megalodesulfovibrio</taxon>
    </lineage>
</organism>
<feature type="compositionally biased region" description="Basic and acidic residues" evidence="1">
    <location>
        <begin position="84"/>
        <end position="94"/>
    </location>
</feature>